<reference evidence="5" key="1">
    <citation type="submission" date="2016-10" db="EMBL/GenBank/DDBJ databases">
        <authorList>
            <person name="Varghese N."/>
            <person name="Submissions S."/>
        </authorList>
    </citation>
    <scope>NUCLEOTIDE SEQUENCE [LARGE SCALE GENOMIC DNA]</scope>
    <source>
        <strain evidence="5">DSM 46838</strain>
    </source>
</reference>
<evidence type="ECO:0000259" key="2">
    <source>
        <dbReference type="Pfam" id="PF13087"/>
    </source>
</evidence>
<feature type="domain" description="Restriction endonuclease type II-like" evidence="3">
    <location>
        <begin position="1533"/>
        <end position="1630"/>
    </location>
</feature>
<dbReference type="SUPFAM" id="SSF52540">
    <property type="entry name" value="P-loop containing nucleoside triphosphate hydrolases"/>
    <property type="match status" value="2"/>
</dbReference>
<feature type="domain" description="DNA2/NAM7 helicase-like C-terminal" evidence="2">
    <location>
        <begin position="1351"/>
        <end position="1480"/>
    </location>
</feature>
<dbReference type="SUPFAM" id="SSF52980">
    <property type="entry name" value="Restriction endonuclease-like"/>
    <property type="match status" value="1"/>
</dbReference>
<dbReference type="STRING" id="1798228.SAMN05216574_10476"/>
<dbReference type="Pfam" id="PF18741">
    <property type="entry name" value="MTES_1575"/>
    <property type="match status" value="1"/>
</dbReference>
<dbReference type="Pfam" id="PF13195">
    <property type="entry name" value="DUF4011"/>
    <property type="match status" value="1"/>
</dbReference>
<dbReference type="Gene3D" id="3.40.960.10">
    <property type="entry name" value="VSR Endonuclease"/>
    <property type="match status" value="1"/>
</dbReference>
<dbReference type="Proteomes" id="UP000198589">
    <property type="component" value="Unassembled WGS sequence"/>
</dbReference>
<evidence type="ECO:0000313" key="5">
    <source>
        <dbReference type="Proteomes" id="UP000198589"/>
    </source>
</evidence>
<organism evidence="4 5">
    <name type="scientific">Blastococcus tunisiensis</name>
    <dbReference type="NCBI Taxonomy" id="1798228"/>
    <lineage>
        <taxon>Bacteria</taxon>
        <taxon>Bacillati</taxon>
        <taxon>Actinomycetota</taxon>
        <taxon>Actinomycetes</taxon>
        <taxon>Geodermatophilales</taxon>
        <taxon>Geodermatophilaceae</taxon>
        <taxon>Blastococcus</taxon>
    </lineage>
</organism>
<dbReference type="FunFam" id="3.40.960.10:FF:000002">
    <property type="entry name" value="DNA helicase related protein"/>
    <property type="match status" value="1"/>
</dbReference>
<dbReference type="InterPro" id="IPR049468">
    <property type="entry name" value="Restrct_endonuc-II-like_dom"/>
</dbReference>
<dbReference type="InterPro" id="IPR047187">
    <property type="entry name" value="SF1_C_Upf1"/>
</dbReference>
<dbReference type="EMBL" id="FOND01000004">
    <property type="protein sequence ID" value="SFE52059.1"/>
    <property type="molecule type" value="Genomic_DNA"/>
</dbReference>
<dbReference type="Gene3D" id="3.40.50.300">
    <property type="entry name" value="P-loop containing nucleotide triphosphate hydrolases"/>
    <property type="match status" value="3"/>
</dbReference>
<keyword evidence="5" id="KW-1185">Reference proteome</keyword>
<dbReference type="InterPro" id="IPR041677">
    <property type="entry name" value="DNA2/NAM7_AAA_11"/>
</dbReference>
<dbReference type="GO" id="GO:0004386">
    <property type="term" value="F:helicase activity"/>
    <property type="evidence" value="ECO:0007669"/>
    <property type="project" value="InterPro"/>
</dbReference>
<dbReference type="OrthoDB" id="9757917at2"/>
<dbReference type="InterPro" id="IPR025103">
    <property type="entry name" value="DUF4011"/>
</dbReference>
<feature type="domain" description="DNA2/NAM7 helicase helicase" evidence="1">
    <location>
        <begin position="305"/>
        <end position="371"/>
    </location>
</feature>
<gene>
    <name evidence="4" type="ORF">SAMN05216574_10476</name>
</gene>
<name>A0A1I2B7L4_9ACTN</name>
<dbReference type="Pfam" id="PF13087">
    <property type="entry name" value="AAA_12"/>
    <property type="match status" value="1"/>
</dbReference>
<evidence type="ECO:0000313" key="4">
    <source>
        <dbReference type="EMBL" id="SFE52059.1"/>
    </source>
</evidence>
<proteinExistence type="predicted"/>
<feature type="domain" description="DNA2/NAM7 helicase helicase" evidence="1">
    <location>
        <begin position="1214"/>
        <end position="1260"/>
    </location>
</feature>
<dbReference type="RefSeq" id="WP_092195982.1">
    <property type="nucleotide sequence ID" value="NZ_FOND01000004.1"/>
</dbReference>
<dbReference type="InterPro" id="IPR027417">
    <property type="entry name" value="P-loop_NTPase"/>
</dbReference>
<dbReference type="Pfam" id="PF13086">
    <property type="entry name" value="AAA_11"/>
    <property type="match status" value="2"/>
</dbReference>
<evidence type="ECO:0000259" key="1">
    <source>
        <dbReference type="Pfam" id="PF13086"/>
    </source>
</evidence>
<accession>A0A1I2B7L4</accession>
<protein>
    <submittedName>
        <fullName evidence="4">AAA domain-containing protein</fullName>
    </submittedName>
</protein>
<dbReference type="PANTHER" id="PTHR10887">
    <property type="entry name" value="DNA2/NAM7 HELICASE FAMILY"/>
    <property type="match status" value="1"/>
</dbReference>
<sequence length="1862" mass="204606">MTQRSDAHDMAEEPGGLGLSDQLERKLRRQLDLWRSSLVAVDGRQRLVYFKHMRTASLEIAAPGAAELIGQVSAGTSVLTAPEPEGAQESDDRLHDALLLRRPHILVGNKTTKELGPSLRRLDQVSQQTFADRGFWSLYVGAGFLTWSDHDDKPAESPLLLVPVRLRREGDAGHWSIESTDDDIALNPALQLVMEKDYGITLPEVDADDVDLDGYLADVREAVAGQKGWSVTPRAVMTTFSFHKEAIYRDLTEHAQQVLEHPMVQLLALGPDAPSGEKYAFEPVSEDAVDVELPPEKMMSILDADSSQRKCVIAARGGRSFVMDGPPGTGKSQTIANIVVELISAGKSVLFVSEKAAALDVVRNRLAEKRLDPFLLELHSHAATRKQVAAELNNALTKSPRALTRFGAVEMKSLAKDRQDLTDYAEAMNDVRPALGRSLFAVLGRVAQLERHRDIAVPPADIWAELDGEGLAAILERAAALGRAWSPVVRRDDFLWRDLHLATGKHVDVDAMQRSARRARDAASSLVTRCDAVDEDFGMPFGRRHDDAVRRRDVLALVEGRPEGVVTAWLCDDESTVVGHRELAGELAQVTGEHHELTGRLLREAGPRQGELDSDLFSAVDGVLVPGELGWAPPPNLAASSAAALLSWLRDAPHRLVEVNGVTQRLGGALGFGADNPTLGVAERLAGLAVLGNNPARPLAPWFHPGVQAALEESERVLDTLVSAVRSRREALSTVFTPAALELDLAALDQRFRETHTGLGRFSSQARADRKRVKSAAVSGKAKKDVLAHLGEAAEWQRAERALDSGEQDHAGRLGSYYRRVETDFDRVSSAIETARRAVRLAGDDIDVNALARQLGADGDPDPLLTSLGERLGSSVTALRDEAASHLGHDASTTAGMSLHAFAEWCTRLAEHLAPAIAAIGHVADVTGRDVTVGEVRDLLRIARRRDAGAARVLESYDEDVQRLGSAYRGLETEWADVERALDWLESSRKQLGGPVAPVVADKVMSPSFASGELTELLERWSGASAELRGLFSGARSADLDGEFADLDAAVVLTDEMLEHASEDIYEWIEHVRSIDWLEERGLAAAVGQLVAQAVPADDVAEALERVVLAAWVDATVRNDARLDKYRAVDRDALVSEFQDLDRRLIEDRYSEVVARCAALRPTSRGSRGAQVIVREAQKKTRHKPIRQLLAESASLVQGLKPCFMMSPLSVSQYLPASMRFDVVIFDEASQVLPWDAVNCVYRGEALIVAGDQKQLPPTSFFGTTTDVDEHDDSEDTPDSFESVLDIAKATGALQSLSLLWHYRSQHESLITYSNHRIYERTLHTFPGAKFDSLDLGVQSFVVDGVYMRGGTRDNPVEADFVVDRIVHHRREHPGSSLGVVTFSAAQEDAILAAMELRSAYEPALQELLNDHDRLDGFFVKSLENVQGDERDIILFSIGYGRDEFGKLTMNFGPLNRKGGWRRLNVAITRARRRVEIISSIRASDIANDEFPRPDPDQNGVPHLKAYLDFADRGISALAVDAGSDDEVPESPFEEDVLDVVRGMGYQVDPQVGTAGYRIDMAVRHPDRPGEYAIGIECDGAMYHSAKAARDRDRLRQQVLEGLGWRIHRIWGLTWVRDRQGQIERLRKAIESAVRGETTTLPAPRPAPPPELVEEEVDFDAMPEWAVGYPSRNSYGRLPNERSLAGPAMAEARPALRAYFERIIRAEAPVHHGRLLECFRNDWGVGRVGAVIQKNIDLVLSKVTIDGRPVERNAAGFLFIRDDDTLSVRVPTGEEGVRRIGWIPTDELDRAIVLLVRDARTMDKDHVGTAVSRLFGWRRMGADIQAAVASSVSRLLATRYLVEQDGELLVNDADGPASGRPR</sequence>
<dbReference type="InterPro" id="IPR011335">
    <property type="entry name" value="Restrct_endonuc-II-like"/>
</dbReference>
<dbReference type="InterPro" id="IPR041679">
    <property type="entry name" value="DNA2/NAM7-like_C"/>
</dbReference>
<dbReference type="InterPro" id="IPR045055">
    <property type="entry name" value="DNA2/NAM7-like"/>
</dbReference>
<evidence type="ECO:0000259" key="3">
    <source>
        <dbReference type="Pfam" id="PF18741"/>
    </source>
</evidence>
<dbReference type="CDD" id="cd18808">
    <property type="entry name" value="SF1_C_Upf1"/>
    <property type="match status" value="1"/>
</dbReference>